<keyword evidence="1" id="KW-1133">Transmembrane helix</keyword>
<evidence type="ECO:0000313" key="2">
    <source>
        <dbReference type="EMBL" id="CAG5121741.1"/>
    </source>
</evidence>
<reference evidence="2" key="1">
    <citation type="submission" date="2021-04" db="EMBL/GenBank/DDBJ databases">
        <authorList>
            <consortium name="Molecular Ecology Group"/>
        </authorList>
    </citation>
    <scope>NUCLEOTIDE SEQUENCE</scope>
</reference>
<protein>
    <recommendedName>
        <fullName evidence="4">TIR domain-containing protein</fullName>
    </recommendedName>
</protein>
<keyword evidence="3" id="KW-1185">Reference proteome</keyword>
<name>A0A8S3Z3H9_9EUPU</name>
<evidence type="ECO:0000256" key="1">
    <source>
        <dbReference type="SAM" id="Phobius"/>
    </source>
</evidence>
<proteinExistence type="predicted"/>
<accession>A0A8S3Z3H9</accession>
<evidence type="ECO:0008006" key="4">
    <source>
        <dbReference type="Google" id="ProtNLM"/>
    </source>
</evidence>
<evidence type="ECO:0000313" key="3">
    <source>
        <dbReference type="Proteomes" id="UP000678393"/>
    </source>
</evidence>
<comment type="caution">
    <text evidence="2">The sequence shown here is derived from an EMBL/GenBank/DDBJ whole genome shotgun (WGS) entry which is preliminary data.</text>
</comment>
<feature type="transmembrane region" description="Helical" evidence="1">
    <location>
        <begin position="202"/>
        <end position="224"/>
    </location>
</feature>
<dbReference type="SUPFAM" id="SSF52200">
    <property type="entry name" value="Toll/Interleukin receptor TIR domain"/>
    <property type="match status" value="1"/>
</dbReference>
<dbReference type="EMBL" id="CAJHNH020001150">
    <property type="protein sequence ID" value="CAG5121741.1"/>
    <property type="molecule type" value="Genomic_DNA"/>
</dbReference>
<keyword evidence="1" id="KW-0812">Transmembrane</keyword>
<dbReference type="Gene3D" id="3.40.50.10140">
    <property type="entry name" value="Toll/interleukin-1 receptor homology (TIR) domain"/>
    <property type="match status" value="1"/>
</dbReference>
<feature type="transmembrane region" description="Helical" evidence="1">
    <location>
        <begin position="230"/>
        <end position="252"/>
    </location>
</feature>
<dbReference type="Proteomes" id="UP000678393">
    <property type="component" value="Unassembled WGS sequence"/>
</dbReference>
<organism evidence="2 3">
    <name type="scientific">Candidula unifasciata</name>
    <dbReference type="NCBI Taxonomy" id="100452"/>
    <lineage>
        <taxon>Eukaryota</taxon>
        <taxon>Metazoa</taxon>
        <taxon>Spiralia</taxon>
        <taxon>Lophotrochozoa</taxon>
        <taxon>Mollusca</taxon>
        <taxon>Gastropoda</taxon>
        <taxon>Heterobranchia</taxon>
        <taxon>Euthyneura</taxon>
        <taxon>Panpulmonata</taxon>
        <taxon>Eupulmonata</taxon>
        <taxon>Stylommatophora</taxon>
        <taxon>Helicina</taxon>
        <taxon>Helicoidea</taxon>
        <taxon>Geomitridae</taxon>
        <taxon>Candidula</taxon>
    </lineage>
</organism>
<feature type="non-terminal residue" evidence="2">
    <location>
        <position position="1"/>
    </location>
</feature>
<dbReference type="AlphaFoldDB" id="A0A8S3Z3H9"/>
<gene>
    <name evidence="2" type="ORF">CUNI_LOCUS7299</name>
</gene>
<dbReference type="OrthoDB" id="1081807at2759"/>
<sequence length="310" mass="34983">MDSVSASLMQEKGQYHLFFSHCPQDRQWVEHLIAELQSPPYNYLCTVLRAAMLSQQVVLVLSRHYLQGTWASFEKTMRQLSQMSQYHHQVLAVLLEDCDIPESIGSFYCLEARAPDFFLAFTSRFQSTTSNGTILAVCRLHLCVGWNSFLTPVDGSCLDTSPSLSSHGIGMEKTELAEIVSQVSAVIDSSNKLPWILSAQPLAVLLLCLLLWLPACVAIIVVHLDELSGIALPVRLTVFLFPLGLVVGGYLIKWRRSYWMRKVVQLLVQNCVEVNQAFYFQGRPLFVTSAHLRANMFSIYFVYFDATDCV</sequence>
<dbReference type="InterPro" id="IPR035897">
    <property type="entry name" value="Toll_tir_struct_dom_sf"/>
</dbReference>
<keyword evidence="1" id="KW-0472">Membrane</keyword>